<dbReference type="RefSeq" id="WP_051589279.1">
    <property type="nucleotide sequence ID" value="NZ_CP007514.1"/>
</dbReference>
<dbReference type="KEGG" id="rrd:RradSPS_0577"/>
<reference evidence="2 4" key="1">
    <citation type="submission" date="2014-03" db="EMBL/GenBank/DDBJ databases">
        <title>Complete genome sequence of the Radio-Resistant Rubrobacter radiotolerans RSPS-4.</title>
        <authorList>
            <person name="Egas C.C."/>
            <person name="Barroso C.C."/>
            <person name="Froufe H.J.C."/>
            <person name="Pacheco J.J."/>
            <person name="Albuquerque L.L."/>
            <person name="da Costa M.M.S."/>
        </authorList>
    </citation>
    <scope>NUCLEOTIDE SEQUENCE [LARGE SCALE GENOMIC DNA]</scope>
    <source>
        <strain evidence="2 4">RSPS-4</strain>
    </source>
</reference>
<keyword evidence="4" id="KW-1185">Reference proteome</keyword>
<sequence>MGSLARRINWKAVVIGWISAIFAGLAMNLIFRAAHYGLFSGEAITLTIADATALVTISMISGFLAHSVGGYVAGRRAGDSGWINGAAVAVLGTAALLAAFVLVTAVALATAGALVSPGDLAGGIPPADLFRQLAISAVILFLVNLAGGALGGALGGLDRSPSPSKG</sequence>
<evidence type="ECO:0000313" key="4">
    <source>
        <dbReference type="Proteomes" id="UP000025229"/>
    </source>
</evidence>
<evidence type="ECO:0000313" key="2">
    <source>
        <dbReference type="EMBL" id="AHY45860.1"/>
    </source>
</evidence>
<feature type="transmembrane region" description="Helical" evidence="1">
    <location>
        <begin position="133"/>
        <end position="157"/>
    </location>
</feature>
<dbReference type="OrthoDB" id="5245122at2"/>
<evidence type="ECO:0000256" key="1">
    <source>
        <dbReference type="SAM" id="Phobius"/>
    </source>
</evidence>
<organism evidence="2 4">
    <name type="scientific">Rubrobacter radiotolerans</name>
    <name type="common">Arthrobacter radiotolerans</name>
    <dbReference type="NCBI Taxonomy" id="42256"/>
    <lineage>
        <taxon>Bacteria</taxon>
        <taxon>Bacillati</taxon>
        <taxon>Actinomycetota</taxon>
        <taxon>Rubrobacteria</taxon>
        <taxon>Rubrobacterales</taxon>
        <taxon>Rubrobacteraceae</taxon>
        <taxon>Rubrobacter</taxon>
    </lineage>
</organism>
<dbReference type="Proteomes" id="UP001281130">
    <property type="component" value="Unassembled WGS sequence"/>
</dbReference>
<keyword evidence="1" id="KW-0812">Transmembrane</keyword>
<dbReference type="Proteomes" id="UP000025229">
    <property type="component" value="Chromosome"/>
</dbReference>
<feature type="transmembrane region" description="Helical" evidence="1">
    <location>
        <begin position="51"/>
        <end position="74"/>
    </location>
</feature>
<evidence type="ECO:0000313" key="3">
    <source>
        <dbReference type="EMBL" id="MDX5893274.1"/>
    </source>
</evidence>
<dbReference type="STRING" id="42256.RradSPS_0577"/>
<keyword evidence="1" id="KW-1133">Transmembrane helix</keyword>
<feature type="transmembrane region" description="Helical" evidence="1">
    <location>
        <begin position="12"/>
        <end position="31"/>
    </location>
</feature>
<gene>
    <name evidence="2" type="ORF">RradSPS_0577</name>
    <name evidence="3" type="ORF">SIL72_04440</name>
</gene>
<proteinExistence type="predicted"/>
<dbReference type="HOGENOM" id="CLU_1601465_0_0_11"/>
<protein>
    <submittedName>
        <fullName evidence="2">Uncharacterized protein</fullName>
    </submittedName>
</protein>
<keyword evidence="1" id="KW-0472">Membrane</keyword>
<reference evidence="3" key="2">
    <citation type="submission" date="2023-11" db="EMBL/GenBank/DDBJ databases">
        <title>MicrobeMod: A computational toolkit for identifying prokaryotic methylation and restriction-modification with nanopore sequencing.</title>
        <authorList>
            <person name="Crits-Christoph A."/>
            <person name="Kang S.C."/>
            <person name="Lee H."/>
            <person name="Ostrov N."/>
        </authorList>
    </citation>
    <scope>NUCLEOTIDE SEQUENCE</scope>
    <source>
        <strain evidence="3">ATCC 51242</strain>
    </source>
</reference>
<dbReference type="EMBL" id="CP007514">
    <property type="protein sequence ID" value="AHY45860.1"/>
    <property type="molecule type" value="Genomic_DNA"/>
</dbReference>
<feature type="transmembrane region" description="Helical" evidence="1">
    <location>
        <begin position="86"/>
        <end position="113"/>
    </location>
</feature>
<name>A0A023X1H0_RUBRA</name>
<dbReference type="AlphaFoldDB" id="A0A023X1H0"/>
<dbReference type="EMBL" id="JAWXXX010000001">
    <property type="protein sequence ID" value="MDX5893274.1"/>
    <property type="molecule type" value="Genomic_DNA"/>
</dbReference>
<accession>A0A023X1H0</accession>